<gene>
    <name evidence="4" type="ORF">HLV39_00965</name>
</gene>
<dbReference type="Gene3D" id="3.40.50.1820">
    <property type="entry name" value="alpha/beta hydrolase"/>
    <property type="match status" value="1"/>
</dbReference>
<dbReference type="InterPro" id="IPR050261">
    <property type="entry name" value="FrsA_esterase"/>
</dbReference>
<dbReference type="NCBIfam" id="TIGR00976">
    <property type="entry name" value="CocE_NonD"/>
    <property type="match status" value="1"/>
</dbReference>
<keyword evidence="1 4" id="KW-0378">Hydrolase</keyword>
<dbReference type="SMART" id="SM00939">
    <property type="entry name" value="PepX_C"/>
    <property type="match status" value="1"/>
</dbReference>
<proteinExistence type="predicted"/>
<dbReference type="GO" id="GO:0008239">
    <property type="term" value="F:dipeptidyl-peptidase activity"/>
    <property type="evidence" value="ECO:0007669"/>
    <property type="project" value="InterPro"/>
</dbReference>
<keyword evidence="2" id="KW-0732">Signal</keyword>
<dbReference type="Gene3D" id="2.60.120.260">
    <property type="entry name" value="Galactose-binding domain-like"/>
    <property type="match status" value="1"/>
</dbReference>
<dbReference type="InterPro" id="IPR013736">
    <property type="entry name" value="Xaa-Pro_dipept_C"/>
</dbReference>
<accession>A0A851HT27</accession>
<dbReference type="PANTHER" id="PTHR22946">
    <property type="entry name" value="DIENELACTONE HYDROLASE DOMAIN-CONTAINING PROTEIN-RELATED"/>
    <property type="match status" value="1"/>
</dbReference>
<evidence type="ECO:0000313" key="5">
    <source>
        <dbReference type="Proteomes" id="UP000536442"/>
    </source>
</evidence>
<dbReference type="GO" id="GO:0052689">
    <property type="term" value="F:carboxylic ester hydrolase activity"/>
    <property type="evidence" value="ECO:0007669"/>
    <property type="project" value="UniProtKB-ARBA"/>
</dbReference>
<name>A0A851HT27_9GAMM</name>
<keyword evidence="5" id="KW-1185">Reference proteome</keyword>
<sequence length="553" mass="60361">MTNYTTKGMLAFLLALFFVTTGPATAGQSALFPTMSLVAGVLNQPLFPVSDAYTTNDDVVVYSEDGVNIEANVFIPSTGQSSYPAIIFISSWGLNEYEYLSAAGRLAEQGYIVLSYTTRGWGESGGLIDTAGPKDVADLSAVIDWLIANTPADPQRIGTAGISYGAGISLLGAAQDTRIKAVAAMSGWGSLVESLYAQQTPRLVWGELLTLTGDLLGRPDPEIHELWDNVKNHRNVEETISWASIRSPLNYVDQLNANGTAVYQAQNFGDDLFQPNSPLELHRKLTGPKHIDLQAGTHAFVEIIGMLGDGDTHIWNNVSRWFDSHLKGEDTPIDQQQPVQMKVKLTDRYEGFSDFPVPSAQPESWYLHPRTAFREGALRDTPFQSWFSRSIGISSWAGTLADTGIPLASQLFEQAKAPITAPIRLLGRDRSIWFRTARLSSDLKIRGIPTTTVQVTPKSDSLQLVAYLYDMDWTGTGKLISHGPITLPSTSPGETVALDIDLVATAYDVPAGNRLALVLDTRDVLYKHPDARATKVDFEFSSHQASRLTIPAL</sequence>
<feature type="chain" id="PRO_5032667405" evidence="2">
    <location>
        <begin position="27"/>
        <end position="553"/>
    </location>
</feature>
<dbReference type="InterPro" id="IPR005674">
    <property type="entry name" value="CocE/Ser_esterase"/>
</dbReference>
<dbReference type="PANTHER" id="PTHR22946:SF9">
    <property type="entry name" value="POLYKETIDE TRANSFERASE AF380"/>
    <property type="match status" value="1"/>
</dbReference>
<dbReference type="InterPro" id="IPR008979">
    <property type="entry name" value="Galactose-bd-like_sf"/>
</dbReference>
<feature type="domain" description="Xaa-Pro dipeptidyl-peptidase C-terminal" evidence="3">
    <location>
        <begin position="319"/>
        <end position="549"/>
    </location>
</feature>
<organism evidence="4 5">
    <name type="scientific">Marinobacter adhaerens</name>
    <dbReference type="NCBI Taxonomy" id="1033846"/>
    <lineage>
        <taxon>Bacteria</taxon>
        <taxon>Pseudomonadati</taxon>
        <taxon>Pseudomonadota</taxon>
        <taxon>Gammaproteobacteria</taxon>
        <taxon>Pseudomonadales</taxon>
        <taxon>Marinobacteraceae</taxon>
        <taxon>Marinobacter</taxon>
    </lineage>
</organism>
<comment type="caution">
    <text evidence="4">The sequence shown here is derived from an EMBL/GenBank/DDBJ whole genome shotgun (WGS) entry which is preliminary data.</text>
</comment>
<dbReference type="Proteomes" id="UP000536442">
    <property type="component" value="Unassembled WGS sequence"/>
</dbReference>
<dbReference type="EMBL" id="JABEVQ010000001">
    <property type="protein sequence ID" value="NWN90065.1"/>
    <property type="molecule type" value="Genomic_DNA"/>
</dbReference>
<dbReference type="Pfam" id="PF02129">
    <property type="entry name" value="Peptidase_S15"/>
    <property type="match status" value="1"/>
</dbReference>
<feature type="signal peptide" evidence="2">
    <location>
        <begin position="1"/>
        <end position="26"/>
    </location>
</feature>
<dbReference type="SUPFAM" id="SSF53474">
    <property type="entry name" value="alpha/beta-Hydrolases"/>
    <property type="match status" value="1"/>
</dbReference>
<dbReference type="AlphaFoldDB" id="A0A851HT27"/>
<dbReference type="InterPro" id="IPR029058">
    <property type="entry name" value="AB_hydrolase_fold"/>
</dbReference>
<dbReference type="InterPro" id="IPR000383">
    <property type="entry name" value="Xaa-Pro-like_dom"/>
</dbReference>
<evidence type="ECO:0000313" key="4">
    <source>
        <dbReference type="EMBL" id="NWN90065.1"/>
    </source>
</evidence>
<evidence type="ECO:0000259" key="3">
    <source>
        <dbReference type="SMART" id="SM00939"/>
    </source>
</evidence>
<evidence type="ECO:0000256" key="1">
    <source>
        <dbReference type="ARBA" id="ARBA00022801"/>
    </source>
</evidence>
<protein>
    <submittedName>
        <fullName evidence="4">CocE/NonD family hydrolase</fullName>
    </submittedName>
</protein>
<reference evidence="4 5" key="1">
    <citation type="submission" date="2020-03" db="EMBL/GenBank/DDBJ databases">
        <title>Metagenomic, metatranscriptomic, and metabolomic analyses revealed the key microbes and metabolic features during the fermentation of ganjang, Korean traditional soy sauce.</title>
        <authorList>
            <person name="Chun B.H."/>
            <person name="Jeon C.O."/>
        </authorList>
    </citation>
    <scope>NUCLEOTIDE SEQUENCE [LARGE SCALE GENOMIC DNA]</scope>
    <source>
        <strain evidence="4 5">KG14</strain>
    </source>
</reference>
<dbReference type="SUPFAM" id="SSF49785">
    <property type="entry name" value="Galactose-binding domain-like"/>
    <property type="match status" value="1"/>
</dbReference>
<evidence type="ECO:0000256" key="2">
    <source>
        <dbReference type="SAM" id="SignalP"/>
    </source>
</evidence>
<dbReference type="Pfam" id="PF08530">
    <property type="entry name" value="PepX_C"/>
    <property type="match status" value="1"/>
</dbReference>